<dbReference type="GO" id="GO:0005688">
    <property type="term" value="C:U6 snRNP"/>
    <property type="evidence" value="ECO:0007669"/>
    <property type="project" value="EnsemblFungi"/>
</dbReference>
<dbReference type="GO" id="GO:0005681">
    <property type="term" value="C:spliceosomal complex"/>
    <property type="evidence" value="ECO:0007669"/>
    <property type="project" value="EnsemblFungi"/>
</dbReference>
<dbReference type="Proteomes" id="UP000054304">
    <property type="component" value="Unassembled WGS sequence"/>
</dbReference>
<evidence type="ECO:0000313" key="5">
    <source>
        <dbReference type="EMBL" id="CEP62854.1"/>
    </source>
</evidence>
<dbReference type="InterPro" id="IPR050502">
    <property type="entry name" value="Euk_RNA-bind_prot"/>
</dbReference>
<dbReference type="SMART" id="SM00360">
    <property type="entry name" value="RRM"/>
    <property type="match status" value="3"/>
</dbReference>
<feature type="region of interest" description="Disordered" evidence="3">
    <location>
        <begin position="390"/>
        <end position="427"/>
    </location>
</feature>
<proteinExistence type="predicted"/>
<dbReference type="GO" id="GO:0003729">
    <property type="term" value="F:mRNA binding"/>
    <property type="evidence" value="ECO:0007669"/>
    <property type="project" value="TreeGrafter"/>
</dbReference>
<evidence type="ECO:0000259" key="4">
    <source>
        <dbReference type="PROSITE" id="PS50102"/>
    </source>
</evidence>
<accession>A0A0C7N8H2</accession>
<keyword evidence="6" id="KW-1185">Reference proteome</keyword>
<dbReference type="InterPro" id="IPR000504">
    <property type="entry name" value="RRM_dom"/>
</dbReference>
<organism evidence="5 6">
    <name type="scientific">Lachancea lanzarotensis</name>
    <dbReference type="NCBI Taxonomy" id="1245769"/>
    <lineage>
        <taxon>Eukaryota</taxon>
        <taxon>Fungi</taxon>
        <taxon>Dikarya</taxon>
        <taxon>Ascomycota</taxon>
        <taxon>Saccharomycotina</taxon>
        <taxon>Saccharomycetes</taxon>
        <taxon>Saccharomycetales</taxon>
        <taxon>Saccharomycetaceae</taxon>
        <taxon>Lachancea</taxon>
    </lineage>
</organism>
<dbReference type="EMBL" id="LN736365">
    <property type="protein sequence ID" value="CEP62854.1"/>
    <property type="molecule type" value="Genomic_DNA"/>
</dbReference>
<dbReference type="STRING" id="1245769.A0A0C7N8H2"/>
<dbReference type="GeneID" id="34686335"/>
<dbReference type="RefSeq" id="XP_022629076.1">
    <property type="nucleotide sequence ID" value="XM_022771920.1"/>
</dbReference>
<evidence type="ECO:0000256" key="3">
    <source>
        <dbReference type="SAM" id="MobiDB-lite"/>
    </source>
</evidence>
<feature type="domain" description="RRM" evidence="4">
    <location>
        <begin position="201"/>
        <end position="287"/>
    </location>
</feature>
<evidence type="ECO:0000256" key="1">
    <source>
        <dbReference type="ARBA" id="ARBA00022884"/>
    </source>
</evidence>
<gene>
    <name evidence="5" type="ORF">LALA0_S06e05358g</name>
</gene>
<feature type="compositionally biased region" description="Polar residues" evidence="3">
    <location>
        <begin position="392"/>
        <end position="402"/>
    </location>
</feature>
<dbReference type="InterPro" id="IPR031766">
    <property type="entry name" value="RRM_occluded"/>
</dbReference>
<dbReference type="OrthoDB" id="360390at2759"/>
<dbReference type="GO" id="GO:0017070">
    <property type="term" value="F:U6 snRNA binding"/>
    <property type="evidence" value="ECO:0007669"/>
    <property type="project" value="EnsemblFungi"/>
</dbReference>
<dbReference type="InterPro" id="IPR035979">
    <property type="entry name" value="RBD_domain_sf"/>
</dbReference>
<dbReference type="GO" id="GO:0000245">
    <property type="term" value="P:spliceosomal complex assembly"/>
    <property type="evidence" value="ECO:0007669"/>
    <property type="project" value="EnsemblFungi"/>
</dbReference>
<dbReference type="CDD" id="cd12296">
    <property type="entry name" value="RRM1_Prp24"/>
    <property type="match status" value="1"/>
</dbReference>
<dbReference type="AlphaFoldDB" id="A0A0C7N8H2"/>
<dbReference type="Gene3D" id="3.30.70.330">
    <property type="match status" value="4"/>
</dbReference>
<dbReference type="PANTHER" id="PTHR48025">
    <property type="entry name" value="OS02G0815200 PROTEIN"/>
    <property type="match status" value="1"/>
</dbReference>
<dbReference type="SUPFAM" id="SSF54928">
    <property type="entry name" value="RNA-binding domain, RBD"/>
    <property type="match status" value="2"/>
</dbReference>
<dbReference type="GO" id="GO:0000244">
    <property type="term" value="P:spliceosomal tri-snRNP complex assembly"/>
    <property type="evidence" value="ECO:0007669"/>
    <property type="project" value="EnsemblFungi"/>
</dbReference>
<dbReference type="InterPro" id="IPR012677">
    <property type="entry name" value="Nucleotide-bd_a/b_plait_sf"/>
</dbReference>
<feature type="domain" description="RRM" evidence="4">
    <location>
        <begin position="108"/>
        <end position="186"/>
    </location>
</feature>
<name>A0A0C7N8H2_9SACH</name>
<evidence type="ECO:0000313" key="6">
    <source>
        <dbReference type="Proteomes" id="UP000054304"/>
    </source>
</evidence>
<feature type="domain" description="RRM" evidence="4">
    <location>
        <begin position="32"/>
        <end position="107"/>
    </location>
</feature>
<feature type="region of interest" description="Disordered" evidence="3">
    <location>
        <begin position="1"/>
        <end position="28"/>
    </location>
</feature>
<sequence length="436" mass="49449">MKRKSSYQEDAQDKSPENKRAHHSHRRNREVSTVIVKYLPLNYNFFKVRKLFSGCGDVEHIEVVKSPDENSKIARIEFKSHDDVLSALTKSHKQIGGNEIVVEKLQNSTIWVTNFPPNFEASSLRQLFKEAGGTVLSVRLPSLRFDAHRRFAYVDLVSADEARSVIEKLNGALLGSYKLVVKLSEPSAAEKRSDSTILERRQVTVKNLDHFKVTQEKLTQEFSRFGEIEKVSFPTPRVLENGNEGSQKLNRGFAFIDFVLPECAEAALELDNSKLEGRDMNVILSDRRAYLDRQTVKQLLAQRSHTDHVVSIYPLDDKTPTFQLQNFILERAQVSDEDIKAIYLVADHEGALVLAKDSKIAAKIALAINGSQFRKRVILCGDIKDLKHHTATNDQQKQVQARKSTDAKPSPDNYSNSPHSSGQMTNEDFRRMFLAK</sequence>
<dbReference type="Pfam" id="PF00076">
    <property type="entry name" value="RRM_1"/>
    <property type="match status" value="3"/>
</dbReference>
<evidence type="ECO:0000256" key="2">
    <source>
        <dbReference type="PROSITE-ProRule" id="PRU00176"/>
    </source>
</evidence>
<reference evidence="5 6" key="1">
    <citation type="submission" date="2014-12" db="EMBL/GenBank/DDBJ databases">
        <authorList>
            <person name="Neuveglise Cecile"/>
        </authorList>
    </citation>
    <scope>NUCLEOTIDE SEQUENCE [LARGE SCALE GENOMIC DNA]</scope>
    <source>
        <strain evidence="5 6">CBS 12615</strain>
    </source>
</reference>
<protein>
    <submittedName>
        <fullName evidence="5">LALA0S06e05358g1_1</fullName>
    </submittedName>
</protein>
<feature type="compositionally biased region" description="Polar residues" evidence="3">
    <location>
        <begin position="412"/>
        <end position="426"/>
    </location>
</feature>
<dbReference type="HOGENOM" id="CLU_621223_0_0_1"/>
<dbReference type="PROSITE" id="PS50102">
    <property type="entry name" value="RRM"/>
    <property type="match status" value="3"/>
</dbReference>
<keyword evidence="1 2" id="KW-0694">RNA-binding</keyword>
<dbReference type="PANTHER" id="PTHR48025:SF1">
    <property type="entry name" value="RRM DOMAIN-CONTAINING PROTEIN"/>
    <property type="match status" value="1"/>
</dbReference>
<dbReference type="Pfam" id="PF16842">
    <property type="entry name" value="RRM_occluded"/>
    <property type="match status" value="1"/>
</dbReference>
<dbReference type="InterPro" id="IPR034397">
    <property type="entry name" value="Prp24_RRM1"/>
</dbReference>